<sequence>MKGTWKIADSTSRAYKRGLIIGGVPKEVGEKIKAAKEKAKKTTN</sequence>
<proteinExistence type="predicted"/>
<gene>
    <name evidence="1" type="ORF">METZ01_LOCUS386205</name>
</gene>
<protein>
    <submittedName>
        <fullName evidence="1">Uncharacterized protein</fullName>
    </submittedName>
</protein>
<dbReference type="EMBL" id="UINC01144068">
    <property type="protein sequence ID" value="SVD33351.1"/>
    <property type="molecule type" value="Genomic_DNA"/>
</dbReference>
<reference evidence="1" key="1">
    <citation type="submission" date="2018-05" db="EMBL/GenBank/DDBJ databases">
        <authorList>
            <person name="Lanie J.A."/>
            <person name="Ng W.-L."/>
            <person name="Kazmierczak K.M."/>
            <person name="Andrzejewski T.M."/>
            <person name="Davidsen T.M."/>
            <person name="Wayne K.J."/>
            <person name="Tettelin H."/>
            <person name="Glass J.I."/>
            <person name="Rusch D."/>
            <person name="Podicherti R."/>
            <person name="Tsui H.-C.T."/>
            <person name="Winkler M.E."/>
        </authorList>
    </citation>
    <scope>NUCLEOTIDE SEQUENCE</scope>
</reference>
<accession>A0A382UI39</accession>
<name>A0A382UI39_9ZZZZ</name>
<dbReference type="AlphaFoldDB" id="A0A382UI39"/>
<evidence type="ECO:0000313" key="1">
    <source>
        <dbReference type="EMBL" id="SVD33351.1"/>
    </source>
</evidence>
<organism evidence="1">
    <name type="scientific">marine metagenome</name>
    <dbReference type="NCBI Taxonomy" id="408172"/>
    <lineage>
        <taxon>unclassified sequences</taxon>
        <taxon>metagenomes</taxon>
        <taxon>ecological metagenomes</taxon>
    </lineage>
</organism>